<dbReference type="InterPro" id="IPR050727">
    <property type="entry name" value="GH43_arabinanases"/>
</dbReference>
<evidence type="ECO:0000256" key="1">
    <source>
        <dbReference type="ARBA" id="ARBA00004834"/>
    </source>
</evidence>
<accession>A0A170YRK8</accession>
<reference evidence="7" key="1">
    <citation type="submission" date="2016-04" db="EMBL/GenBank/DDBJ databases">
        <title>Draft genome sequence of Paludibacter jiangxiensis strain NM7.</title>
        <authorList>
            <person name="Qiu Y."/>
            <person name="Matsuura N."/>
            <person name="Ohashi A."/>
            <person name="Tourlousse M.D."/>
            <person name="Sekiguchi Y."/>
        </authorList>
    </citation>
    <scope>NUCLEOTIDE SEQUENCE [LARGE SCALE GENOMIC DNA]</scope>
    <source>
        <strain evidence="7">NM7</strain>
    </source>
</reference>
<organism evidence="6 7">
    <name type="scientific">Paludibacter jiangxiensis</name>
    <dbReference type="NCBI Taxonomy" id="681398"/>
    <lineage>
        <taxon>Bacteria</taxon>
        <taxon>Pseudomonadati</taxon>
        <taxon>Bacteroidota</taxon>
        <taxon>Bacteroidia</taxon>
        <taxon>Bacteroidales</taxon>
        <taxon>Paludibacteraceae</taxon>
        <taxon>Paludibacter</taxon>
    </lineage>
</organism>
<reference evidence="7" key="2">
    <citation type="journal article" date="2017" name="Genome Announc.">
        <title>Draft genome sequence of Paludibacter jiangxiensis NM7(T), a propionate-producing fermentative bacterium.</title>
        <authorList>
            <person name="Qiu Y.-L."/>
            <person name="Tourlousse D.M."/>
            <person name="Matsuura N."/>
            <person name="Ohashi A."/>
            <person name="Sekiguchi Y."/>
        </authorList>
    </citation>
    <scope>NUCLEOTIDE SEQUENCE [LARGE SCALE GENOMIC DNA]</scope>
    <source>
        <strain evidence="7">NM7</strain>
    </source>
</reference>
<protein>
    <submittedName>
        <fullName evidence="6">Glycosyl hydrolases family 43</fullName>
    </submittedName>
</protein>
<dbReference type="Pfam" id="PF04616">
    <property type="entry name" value="Glyco_hydro_43"/>
    <property type="match status" value="1"/>
</dbReference>
<dbReference type="InterPro" id="IPR006710">
    <property type="entry name" value="Glyco_hydro_43"/>
</dbReference>
<evidence type="ECO:0000256" key="3">
    <source>
        <dbReference type="ARBA" id="ARBA00022801"/>
    </source>
</evidence>
<dbReference type="AlphaFoldDB" id="A0A170YRK8"/>
<evidence type="ECO:0000313" key="6">
    <source>
        <dbReference type="EMBL" id="GAT62004.1"/>
    </source>
</evidence>
<evidence type="ECO:0000313" key="7">
    <source>
        <dbReference type="Proteomes" id="UP000076586"/>
    </source>
</evidence>
<dbReference type="GO" id="GO:0005975">
    <property type="term" value="P:carbohydrate metabolic process"/>
    <property type="evidence" value="ECO:0007669"/>
    <property type="project" value="InterPro"/>
</dbReference>
<keyword evidence="3 5" id="KW-0378">Hydrolase</keyword>
<comment type="similarity">
    <text evidence="2 5">Belongs to the glycosyl hydrolase 43 family.</text>
</comment>
<evidence type="ECO:0000256" key="5">
    <source>
        <dbReference type="RuleBase" id="RU361187"/>
    </source>
</evidence>
<evidence type="ECO:0000256" key="4">
    <source>
        <dbReference type="ARBA" id="ARBA00023295"/>
    </source>
</evidence>
<keyword evidence="7" id="KW-1185">Reference proteome</keyword>
<dbReference type="Gene3D" id="2.115.10.20">
    <property type="entry name" value="Glycosyl hydrolase domain, family 43"/>
    <property type="match status" value="1"/>
</dbReference>
<dbReference type="PANTHER" id="PTHR43301:SF3">
    <property type="entry name" value="ARABINAN ENDO-1,5-ALPHA-L-ARABINOSIDASE A-RELATED"/>
    <property type="match status" value="1"/>
</dbReference>
<gene>
    <name evidence="6" type="ORF">PJIAN_1594</name>
</gene>
<proteinExistence type="inferred from homology"/>
<dbReference type="OrthoDB" id="9763933at2"/>
<comment type="caution">
    <text evidence="6">The sequence shown here is derived from an EMBL/GenBank/DDBJ whole genome shotgun (WGS) entry which is preliminary data.</text>
</comment>
<name>A0A170YRK8_9BACT</name>
<dbReference type="SUPFAM" id="SSF75005">
    <property type="entry name" value="Arabinanase/levansucrase/invertase"/>
    <property type="match status" value="1"/>
</dbReference>
<dbReference type="GO" id="GO:0004553">
    <property type="term" value="F:hydrolase activity, hydrolyzing O-glycosyl compounds"/>
    <property type="evidence" value="ECO:0007669"/>
    <property type="project" value="InterPro"/>
</dbReference>
<dbReference type="Proteomes" id="UP000076586">
    <property type="component" value="Unassembled WGS sequence"/>
</dbReference>
<dbReference type="EMBL" id="BDCR01000001">
    <property type="protein sequence ID" value="GAT62004.1"/>
    <property type="molecule type" value="Genomic_DNA"/>
</dbReference>
<dbReference type="PANTHER" id="PTHR43301">
    <property type="entry name" value="ARABINAN ENDO-1,5-ALPHA-L-ARABINOSIDASE"/>
    <property type="match status" value="1"/>
</dbReference>
<comment type="pathway">
    <text evidence="1">Glycan metabolism; L-arabinan degradation.</text>
</comment>
<keyword evidence="4 5" id="KW-0326">Glycosidase</keyword>
<dbReference type="STRING" id="681398.PJIAN_1594"/>
<dbReference type="InterPro" id="IPR023296">
    <property type="entry name" value="Glyco_hydro_beta-prop_sf"/>
</dbReference>
<dbReference type="CDD" id="cd08983">
    <property type="entry name" value="GH43_Bt3655-like"/>
    <property type="match status" value="1"/>
</dbReference>
<sequence length="348" mass="40333">MSFFKPVLILFISILFVNAIQSQTSKVRNLQTIKVTESQQNHYDAYLFVYFTGNNRNEEQIRFALSPDGYHYTALNHNNPILDAKKISLTGGVRDPHILRGIDGKTFYMVATDMVADSGWNSNRGIVLLKSTDLIHWSSKAIHIPTVFPKDFGNVLRVWAPQTVYNPKARKYMLYFSMLTSSPNEYDKIYYCYVNEDFTKITTVPKQLFYNPEKKACIDADILYAKGKYHMFYKTEGDDKGIHQAVSNELTCNWVPYVGALQQTKEHVEGPGVFKLNNSDAWILMYDVYTKGYYQFTRSTNLLKFDVVDQNVKMDFHPRHGTVMPITMQEYNSLKTYWEKHVSAESDR</sequence>
<evidence type="ECO:0000256" key="2">
    <source>
        <dbReference type="ARBA" id="ARBA00009865"/>
    </source>
</evidence>